<evidence type="ECO:0000313" key="8">
    <source>
        <dbReference type="EMBL" id="EMP9433443.1"/>
    </source>
</evidence>
<dbReference type="EMBL" id="JAGSRH010000017">
    <property type="protein sequence ID" value="MER5077719.1"/>
    <property type="molecule type" value="Genomic_DNA"/>
</dbReference>
<dbReference type="PANTHER" id="PTHR30055">
    <property type="entry name" value="HTH-TYPE TRANSCRIPTIONAL REGULATOR RUTR"/>
    <property type="match status" value="1"/>
</dbReference>
<dbReference type="GO" id="GO:0046677">
    <property type="term" value="P:response to antibiotic"/>
    <property type="evidence" value="ECO:0007669"/>
    <property type="project" value="InterPro"/>
</dbReference>
<dbReference type="EMBL" id="AAZDVE040000018">
    <property type="protein sequence ID" value="EMP9433443.1"/>
    <property type="molecule type" value="Genomic_DNA"/>
</dbReference>
<comment type="function">
    <text evidence="1">TetR is the repressor of the tetracycline resistance element; its N-terminal region forms a helix-turn-helix structure and binds DNA. Binding of tetracycline to TetR reduces the repressor affinity for the tetracycline resistance gene (tetA) promoter operator sites.</text>
</comment>
<dbReference type="InterPro" id="IPR003012">
    <property type="entry name" value="Tet_transcr_reg_TetR"/>
</dbReference>
<dbReference type="PROSITE" id="PS50977">
    <property type="entry name" value="HTH_TETR_2"/>
    <property type="match status" value="1"/>
</dbReference>
<dbReference type="InterPro" id="IPR009057">
    <property type="entry name" value="Homeodomain-like_sf"/>
</dbReference>
<evidence type="ECO:0000313" key="9">
    <source>
        <dbReference type="EMBL" id="MER5077719.1"/>
    </source>
</evidence>
<feature type="DNA-binding region" description="H-T-H motif" evidence="6">
    <location>
        <begin position="28"/>
        <end position="47"/>
    </location>
</feature>
<dbReference type="Pfam" id="PF02909">
    <property type="entry name" value="TetR_C_1"/>
    <property type="match status" value="1"/>
</dbReference>
<dbReference type="SUPFAM" id="SSF46689">
    <property type="entry name" value="Homeodomain-like"/>
    <property type="match status" value="1"/>
</dbReference>
<dbReference type="Gene3D" id="1.10.10.60">
    <property type="entry name" value="Homeodomain-like"/>
    <property type="match status" value="1"/>
</dbReference>
<evidence type="ECO:0000256" key="5">
    <source>
        <dbReference type="ARBA" id="ARBA00023163"/>
    </source>
</evidence>
<sequence>MKNQKITRLQVLETALQLLETDGIDGLTMRKLADALHIKAASLYWHFNNKQSLVEGMADHIVANVAVGDLNEGDWKTNLLNITHQLRDALLQHRDGARVFAGTYVISDNVLRINNALIKTFMQSGMSAEKAANSTMTIFYFILGCCIEQQAALYSHDNEIDEKLNKFNEIYKNQYPYTWAAKTILFTNNYEQRFLDGLTLIIRGLEK</sequence>
<dbReference type="InterPro" id="IPR036271">
    <property type="entry name" value="Tet_transcr_reg_TetR-rel_C_sf"/>
</dbReference>
<dbReference type="PANTHER" id="PTHR30055:SF151">
    <property type="entry name" value="TRANSCRIPTIONAL REGULATORY PROTEIN"/>
    <property type="match status" value="1"/>
</dbReference>
<dbReference type="InterPro" id="IPR001647">
    <property type="entry name" value="HTH_TetR"/>
</dbReference>
<evidence type="ECO:0000256" key="6">
    <source>
        <dbReference type="PROSITE-ProRule" id="PRU00335"/>
    </source>
</evidence>
<name>A0AAI9I112_PROST</name>
<reference evidence="9 10" key="1">
    <citation type="submission" date="2021-04" db="EMBL/GenBank/DDBJ databases">
        <title>Determining the burden of carbapenem-resistant Enterobacterales from a tertiary public heath setting in Bangladesh: a clinical, epidemiological, and molecular study.</title>
        <authorList>
            <person name="Farzana R."/>
            <person name="Walsh T.R."/>
        </authorList>
    </citation>
    <scope>NUCLEOTIDE SEQUENCE [LARGE SCALE GENOMIC DNA]</scope>
    <source>
        <strain evidence="10">dmpro_s316</strain>
        <strain evidence="9">Dmpro_s316</strain>
    </source>
</reference>
<keyword evidence="2" id="KW-0678">Repressor</keyword>
<evidence type="ECO:0000259" key="7">
    <source>
        <dbReference type="PROSITE" id="PS50977"/>
    </source>
</evidence>
<reference evidence="8" key="2">
    <citation type="submission" date="2024-02" db="EMBL/GenBank/DDBJ databases">
        <authorList>
            <consortium name="Clinical and Environmental Microbiology Branch: Whole genome sequencing antimicrobial resistance pathogens in the healthcare setting"/>
        </authorList>
    </citation>
    <scope>NUCLEOTIDE SEQUENCE</scope>
    <source>
        <strain evidence="8">2020GO-00142</strain>
    </source>
</reference>
<dbReference type="InterPro" id="IPR050109">
    <property type="entry name" value="HTH-type_TetR-like_transc_reg"/>
</dbReference>
<dbReference type="GO" id="GO:0000976">
    <property type="term" value="F:transcription cis-regulatory region binding"/>
    <property type="evidence" value="ECO:0007669"/>
    <property type="project" value="TreeGrafter"/>
</dbReference>
<dbReference type="Pfam" id="PF00440">
    <property type="entry name" value="TetR_N"/>
    <property type="match status" value="1"/>
</dbReference>
<gene>
    <name evidence="8" type="ORF">JRA39_002512</name>
    <name evidence="9" type="ORF">KDV35_12735</name>
</gene>
<evidence type="ECO:0000256" key="2">
    <source>
        <dbReference type="ARBA" id="ARBA00022491"/>
    </source>
</evidence>
<dbReference type="GO" id="GO:0003700">
    <property type="term" value="F:DNA-binding transcription factor activity"/>
    <property type="evidence" value="ECO:0007669"/>
    <property type="project" value="TreeGrafter"/>
</dbReference>
<proteinExistence type="predicted"/>
<evidence type="ECO:0000256" key="4">
    <source>
        <dbReference type="ARBA" id="ARBA00023125"/>
    </source>
</evidence>
<protein>
    <submittedName>
        <fullName evidence="8">TetR/AcrR family transcriptional regulator C-terminal domain-containing protein</fullName>
    </submittedName>
</protein>
<keyword evidence="3" id="KW-0805">Transcription regulation</keyword>
<dbReference type="GO" id="GO:0045892">
    <property type="term" value="P:negative regulation of DNA-templated transcription"/>
    <property type="evidence" value="ECO:0007669"/>
    <property type="project" value="InterPro"/>
</dbReference>
<dbReference type="RefSeq" id="WP_196713929.1">
    <property type="nucleotide sequence ID" value="NZ_CP095443.1"/>
</dbReference>
<dbReference type="AlphaFoldDB" id="A0AAI9I112"/>
<keyword evidence="4 6" id="KW-0238">DNA-binding</keyword>
<keyword evidence="5" id="KW-0804">Transcription</keyword>
<evidence type="ECO:0000313" key="10">
    <source>
        <dbReference type="Proteomes" id="UP001495779"/>
    </source>
</evidence>
<dbReference type="PRINTS" id="PR00455">
    <property type="entry name" value="HTHTETR"/>
</dbReference>
<feature type="domain" description="HTH tetR-type" evidence="7">
    <location>
        <begin position="5"/>
        <end position="65"/>
    </location>
</feature>
<comment type="caution">
    <text evidence="8">The sequence shown here is derived from an EMBL/GenBank/DDBJ whole genome shotgun (WGS) entry which is preliminary data.</text>
</comment>
<dbReference type="Proteomes" id="UP001495779">
    <property type="component" value="Unassembled WGS sequence"/>
</dbReference>
<accession>A0AAI9I112</accession>
<dbReference type="Gene3D" id="1.10.357.10">
    <property type="entry name" value="Tetracycline Repressor, domain 2"/>
    <property type="match status" value="1"/>
</dbReference>
<dbReference type="SUPFAM" id="SSF48498">
    <property type="entry name" value="Tetracyclin repressor-like, C-terminal domain"/>
    <property type="match status" value="1"/>
</dbReference>
<dbReference type="InterPro" id="IPR004111">
    <property type="entry name" value="Repressor_TetR_C"/>
</dbReference>
<evidence type="ECO:0000256" key="1">
    <source>
        <dbReference type="ARBA" id="ARBA00002856"/>
    </source>
</evidence>
<evidence type="ECO:0000256" key="3">
    <source>
        <dbReference type="ARBA" id="ARBA00023015"/>
    </source>
</evidence>
<dbReference type="PRINTS" id="PR00400">
    <property type="entry name" value="TETREPRESSOR"/>
</dbReference>
<organism evidence="8">
    <name type="scientific">Providencia stuartii</name>
    <dbReference type="NCBI Taxonomy" id="588"/>
    <lineage>
        <taxon>Bacteria</taxon>
        <taxon>Pseudomonadati</taxon>
        <taxon>Pseudomonadota</taxon>
        <taxon>Gammaproteobacteria</taxon>
        <taxon>Enterobacterales</taxon>
        <taxon>Morganellaceae</taxon>
        <taxon>Providencia</taxon>
    </lineage>
</organism>